<evidence type="ECO:0000256" key="6">
    <source>
        <dbReference type="PROSITE-ProRule" id="PRU00261"/>
    </source>
</evidence>
<feature type="disulfide bond" evidence="6">
    <location>
        <begin position="150"/>
        <end position="154"/>
    </location>
</feature>
<evidence type="ECO:0000256" key="2">
    <source>
        <dbReference type="ARBA" id="ARBA00022821"/>
    </source>
</evidence>
<evidence type="ECO:0000256" key="3">
    <source>
        <dbReference type="ARBA" id="ARBA00023024"/>
    </source>
</evidence>
<evidence type="ECO:0000256" key="7">
    <source>
        <dbReference type="SAM" id="SignalP"/>
    </source>
</evidence>
<reference evidence="9" key="1">
    <citation type="submission" date="2022-05" db="EMBL/GenBank/DDBJ databases">
        <title>The Musa troglodytarum L. genome provides insights into the mechanism of non-climacteric behaviour and enrichment of carotenoids.</title>
        <authorList>
            <person name="Wang J."/>
        </authorList>
    </citation>
    <scope>NUCLEOTIDE SEQUENCE</scope>
    <source>
        <tissue evidence="9">Leaf</tissue>
    </source>
</reference>
<evidence type="ECO:0000259" key="8">
    <source>
        <dbReference type="PROSITE" id="PS50941"/>
    </source>
</evidence>
<keyword evidence="5" id="KW-0873">Pyrrolidone carboxylic acid</keyword>
<dbReference type="InterPro" id="IPR036861">
    <property type="entry name" value="Endochitinase-like_sf"/>
</dbReference>
<gene>
    <name evidence="9" type="ORF">MUK42_02625</name>
</gene>
<dbReference type="GO" id="GO:0006032">
    <property type="term" value="P:chitin catabolic process"/>
    <property type="evidence" value="ECO:0007669"/>
    <property type="project" value="UniProtKB-KW"/>
</dbReference>
<dbReference type="EMBL" id="CP097503">
    <property type="protein sequence ID" value="URD79432.1"/>
    <property type="molecule type" value="Genomic_DNA"/>
</dbReference>
<feature type="disulfide bond" evidence="6">
    <location>
        <begin position="78"/>
        <end position="90"/>
    </location>
</feature>
<dbReference type="GO" id="GO:0006952">
    <property type="term" value="P:defense response"/>
    <property type="evidence" value="ECO:0007669"/>
    <property type="project" value="UniProtKB-KW"/>
</dbReference>
<dbReference type="FunFam" id="3.30.60.10:FF:000001">
    <property type="entry name" value="Basic endochitinase"/>
    <property type="match status" value="1"/>
</dbReference>
<feature type="disulfide bond" evidence="6">
    <location>
        <begin position="118"/>
        <end position="133"/>
    </location>
</feature>
<dbReference type="SMART" id="SM00270">
    <property type="entry name" value="ChtBD1"/>
    <property type="match status" value="3"/>
</dbReference>
<feature type="disulfide bond" evidence="6">
    <location>
        <begin position="34"/>
        <end position="49"/>
    </location>
</feature>
<evidence type="ECO:0000256" key="4">
    <source>
        <dbReference type="ARBA" id="ARBA00023157"/>
    </source>
</evidence>
<dbReference type="CDD" id="cd00035">
    <property type="entry name" value="ChtBD1"/>
    <property type="match status" value="2"/>
</dbReference>
<evidence type="ECO:0000256" key="1">
    <source>
        <dbReference type="ARBA" id="ARBA00022669"/>
    </source>
</evidence>
<dbReference type="OrthoDB" id="617225at2759"/>
<protein>
    <submittedName>
        <fullName evidence="9">Chitin recognition protein</fullName>
    </submittedName>
</protein>
<keyword evidence="10" id="KW-1185">Reference proteome</keyword>
<feature type="domain" description="Chitin-binding type-1" evidence="8">
    <location>
        <begin position="31"/>
        <end position="65"/>
    </location>
</feature>
<dbReference type="GO" id="GO:0008061">
    <property type="term" value="F:chitin binding"/>
    <property type="evidence" value="ECO:0007669"/>
    <property type="project" value="UniProtKB-UniRule"/>
</dbReference>
<dbReference type="SUPFAM" id="SSF57016">
    <property type="entry name" value="Plant lectins/antimicrobial peptides"/>
    <property type="match status" value="3"/>
</dbReference>
<keyword evidence="2" id="KW-0611">Plant defense</keyword>
<feature type="domain" description="Chitin-binding type-1" evidence="8">
    <location>
        <begin position="115"/>
        <end position="156"/>
    </location>
</feature>
<dbReference type="Pfam" id="PF00187">
    <property type="entry name" value="Chitin_bind_1"/>
    <property type="match status" value="3"/>
</dbReference>
<keyword evidence="1 6" id="KW-0147">Chitin-binding</keyword>
<feature type="disulfide bond" evidence="6">
    <location>
        <begin position="132"/>
        <end position="146"/>
    </location>
</feature>
<dbReference type="PANTHER" id="PTHR47849">
    <property type="entry name" value="CHITIN-BINDING LECTIN 1"/>
    <property type="match status" value="1"/>
</dbReference>
<name>A0A9E7EMF4_9LILI</name>
<dbReference type="PRINTS" id="PR00451">
    <property type="entry name" value="CHITINBINDNG"/>
</dbReference>
<feature type="disulfide bond" evidence="6">
    <location>
        <begin position="48"/>
        <end position="62"/>
    </location>
</feature>
<organism evidence="9 10">
    <name type="scientific">Musa troglodytarum</name>
    <name type="common">fe'i banana</name>
    <dbReference type="NCBI Taxonomy" id="320322"/>
    <lineage>
        <taxon>Eukaryota</taxon>
        <taxon>Viridiplantae</taxon>
        <taxon>Streptophyta</taxon>
        <taxon>Embryophyta</taxon>
        <taxon>Tracheophyta</taxon>
        <taxon>Spermatophyta</taxon>
        <taxon>Magnoliopsida</taxon>
        <taxon>Liliopsida</taxon>
        <taxon>Zingiberales</taxon>
        <taxon>Musaceae</taxon>
        <taxon>Musa</taxon>
    </lineage>
</organism>
<feature type="disulfide bond" evidence="6">
    <location>
        <begin position="101"/>
        <end position="105"/>
    </location>
</feature>
<evidence type="ECO:0000313" key="9">
    <source>
        <dbReference type="EMBL" id="URD79432.1"/>
    </source>
</evidence>
<keyword evidence="3" id="KW-0119">Carbohydrate metabolism</keyword>
<dbReference type="PROSITE" id="PS50941">
    <property type="entry name" value="CHIT_BIND_I_2"/>
    <property type="match status" value="3"/>
</dbReference>
<accession>A0A9E7EMF4</accession>
<dbReference type="InterPro" id="IPR001002">
    <property type="entry name" value="Chitin-bd_1"/>
</dbReference>
<feature type="disulfide bond" evidence="6">
    <location>
        <begin position="83"/>
        <end position="97"/>
    </location>
</feature>
<feature type="domain" description="Chitin-binding type-1" evidence="8">
    <location>
        <begin position="66"/>
        <end position="107"/>
    </location>
</feature>
<evidence type="ECO:0000313" key="10">
    <source>
        <dbReference type="Proteomes" id="UP001055439"/>
    </source>
</evidence>
<keyword evidence="4 6" id="KW-1015">Disulfide bond</keyword>
<feature type="chain" id="PRO_5039722892" evidence="7">
    <location>
        <begin position="32"/>
        <end position="172"/>
    </location>
</feature>
<keyword evidence="3" id="KW-0624">Polysaccharide degradation</keyword>
<dbReference type="Proteomes" id="UP001055439">
    <property type="component" value="Chromosome 10"/>
</dbReference>
<feature type="disulfide bond" evidence="6">
    <location>
        <begin position="43"/>
        <end position="55"/>
    </location>
</feature>
<keyword evidence="3" id="KW-0146">Chitin degradation</keyword>
<dbReference type="AlphaFoldDB" id="A0A9E7EMF4"/>
<comment type="caution">
    <text evidence="6">Lacks conserved residue(s) required for the propagation of feature annotation.</text>
</comment>
<sequence length="172" mass="17545">MANLLFCLECWKMKLPFVVIFSLGSLLGSLAQQCGPAAGGKTCLDGLCCSQYGYCGSTFADCNDSGYQCGTQAAGGVCPAWQCCSQHGYCGNTSDYCGSGCQSQCDGGSGSADSDAQCGSQAAGALCPDGQCCSQYGYCGTTSDHCGSGCQSQCPNPFVGYLDKCTLSLPLL</sequence>
<proteinExistence type="predicted"/>
<keyword evidence="7" id="KW-0732">Signal</keyword>
<feature type="disulfide bond" evidence="6">
    <location>
        <begin position="127"/>
        <end position="139"/>
    </location>
</feature>
<feature type="disulfide bond" evidence="6">
    <location>
        <begin position="69"/>
        <end position="84"/>
    </location>
</feature>
<evidence type="ECO:0000256" key="5">
    <source>
        <dbReference type="ARBA" id="ARBA00023283"/>
    </source>
</evidence>
<feature type="signal peptide" evidence="7">
    <location>
        <begin position="1"/>
        <end position="31"/>
    </location>
</feature>
<dbReference type="Gene3D" id="3.30.60.10">
    <property type="entry name" value="Endochitinase-like"/>
    <property type="match status" value="3"/>
</dbReference>